<reference evidence="2 3" key="1">
    <citation type="submission" date="2019-03" db="EMBL/GenBank/DDBJ databases">
        <title>Luteimonas zhaokaii sp.nov., isolated from the rectal contents of Plateau pika in Yushu, Qinghai Province, China.</title>
        <authorList>
            <person name="Zhang G."/>
        </authorList>
    </citation>
    <scope>NUCLEOTIDE SEQUENCE [LARGE SCALE GENOMIC DNA]</scope>
    <source>
        <strain evidence="2 3">B9</strain>
    </source>
</reference>
<sequence length="147" mass="15994">MKSILLAAVATAALSACATGGLRDAEKLDLYRTHAGDPVGSFNFFGRLNGWTPLGDSALAVWTRPNEAFLLELSGPCQDLPFATAIGLTSSAGRVHERFDRVLVRSTGSMNIPCFIRTIRPLDVKAVRMSERELREARTEEREAASD</sequence>
<feature type="signal peptide" evidence="1">
    <location>
        <begin position="1"/>
        <end position="18"/>
    </location>
</feature>
<comment type="caution">
    <text evidence="2">The sequence shown here is derived from an EMBL/GenBank/DDBJ whole genome shotgun (WGS) entry which is preliminary data.</text>
</comment>
<feature type="chain" id="PRO_5021026594" description="Lipoprotein" evidence="1">
    <location>
        <begin position="19"/>
        <end position="147"/>
    </location>
</feature>
<keyword evidence="1" id="KW-0732">Signal</keyword>
<dbReference type="PROSITE" id="PS51257">
    <property type="entry name" value="PROKAR_LIPOPROTEIN"/>
    <property type="match status" value="1"/>
</dbReference>
<proteinExistence type="predicted"/>
<dbReference type="InterPro" id="IPR045500">
    <property type="entry name" value="DUF6491"/>
</dbReference>
<organism evidence="2 3">
    <name type="scientific">Luteimonas aestuarii</name>
    <dbReference type="NCBI Taxonomy" id="453837"/>
    <lineage>
        <taxon>Bacteria</taxon>
        <taxon>Pseudomonadati</taxon>
        <taxon>Pseudomonadota</taxon>
        <taxon>Gammaproteobacteria</taxon>
        <taxon>Lysobacterales</taxon>
        <taxon>Lysobacteraceae</taxon>
        <taxon>Luteimonas</taxon>
    </lineage>
</organism>
<gene>
    <name evidence="2" type="ORF">E2F46_06115</name>
</gene>
<dbReference type="Pfam" id="PF20101">
    <property type="entry name" value="DUF6491"/>
    <property type="match status" value="1"/>
</dbReference>
<dbReference type="AlphaFoldDB" id="A0A4R5TYQ7"/>
<keyword evidence="3" id="KW-1185">Reference proteome</keyword>
<evidence type="ECO:0008006" key="4">
    <source>
        <dbReference type="Google" id="ProtNLM"/>
    </source>
</evidence>
<protein>
    <recommendedName>
        <fullName evidence="4">Lipoprotein</fullName>
    </recommendedName>
</protein>
<name>A0A4R5TYQ7_9GAMM</name>
<dbReference type="RefSeq" id="WP_133321374.1">
    <property type="nucleotide sequence ID" value="NZ_SMTF01000003.1"/>
</dbReference>
<evidence type="ECO:0000313" key="2">
    <source>
        <dbReference type="EMBL" id="TDK26355.1"/>
    </source>
</evidence>
<dbReference type="Proteomes" id="UP000294796">
    <property type="component" value="Unassembled WGS sequence"/>
</dbReference>
<evidence type="ECO:0000256" key="1">
    <source>
        <dbReference type="SAM" id="SignalP"/>
    </source>
</evidence>
<accession>A0A4R5TYQ7</accession>
<dbReference type="EMBL" id="SMTF01000003">
    <property type="protein sequence ID" value="TDK26355.1"/>
    <property type="molecule type" value="Genomic_DNA"/>
</dbReference>
<evidence type="ECO:0000313" key="3">
    <source>
        <dbReference type="Proteomes" id="UP000294796"/>
    </source>
</evidence>
<dbReference type="OrthoDB" id="6047015at2"/>